<evidence type="ECO:0000256" key="2">
    <source>
        <dbReference type="ARBA" id="ARBA00022578"/>
    </source>
</evidence>
<evidence type="ECO:0000256" key="1">
    <source>
        <dbReference type="ARBA" id="ARBA00010075"/>
    </source>
</evidence>
<dbReference type="RefSeq" id="WP_132018429.1">
    <property type="nucleotide sequence ID" value="NZ_SLUN01000094.1"/>
</dbReference>
<keyword evidence="5" id="KW-1133">Transmembrane helix</keyword>
<keyword evidence="4" id="KW-0233">DNA recombination</keyword>
<keyword evidence="2" id="KW-0815">Transposition</keyword>
<keyword evidence="5" id="KW-0472">Membrane</keyword>
<dbReference type="Pfam" id="PF14294">
    <property type="entry name" value="DUF4372"/>
    <property type="match status" value="1"/>
</dbReference>
<name>A0A4R1QKY2_HYDET</name>
<evidence type="ECO:0000313" key="8">
    <source>
        <dbReference type="EMBL" id="TCL53361.1"/>
    </source>
</evidence>
<evidence type="ECO:0000256" key="5">
    <source>
        <dbReference type="SAM" id="Phobius"/>
    </source>
</evidence>
<keyword evidence="3" id="KW-0238">DNA-binding</keyword>
<reference evidence="8 9" key="1">
    <citation type="submission" date="2019-03" db="EMBL/GenBank/DDBJ databases">
        <title>Genomic Encyclopedia of Type Strains, Phase IV (KMG-IV): sequencing the most valuable type-strain genomes for metagenomic binning, comparative biology and taxonomic classification.</title>
        <authorList>
            <person name="Goeker M."/>
        </authorList>
    </citation>
    <scope>NUCLEOTIDE SEQUENCE [LARGE SCALE GENOMIC DNA]</scope>
    <source>
        <strain evidence="8 9">LX-B</strain>
    </source>
</reference>
<dbReference type="GO" id="GO:0006313">
    <property type="term" value="P:DNA transposition"/>
    <property type="evidence" value="ECO:0007669"/>
    <property type="project" value="InterPro"/>
</dbReference>
<dbReference type="NCBIfam" id="NF033592">
    <property type="entry name" value="transpos_IS4_1"/>
    <property type="match status" value="1"/>
</dbReference>
<feature type="transmembrane region" description="Helical" evidence="5">
    <location>
        <begin position="312"/>
        <end position="338"/>
    </location>
</feature>
<evidence type="ECO:0000313" key="9">
    <source>
        <dbReference type="Proteomes" id="UP000295008"/>
    </source>
</evidence>
<comment type="similarity">
    <text evidence="1">Belongs to the transposase 11 family.</text>
</comment>
<accession>A0A4R1QKY2</accession>
<gene>
    <name evidence="8" type="ORF">EDC14_10941</name>
</gene>
<dbReference type="InterPro" id="IPR002559">
    <property type="entry name" value="Transposase_11"/>
</dbReference>
<sequence length="390" mass="45857">MNIEKTVFAQLLSFIPRYEFDKCVTRYKGNYRVKTFTCWEQFIVMCFAQLTYRDSLRDIETCLHAMQTKLYHVGLRSKIARSTIADANESRDWHIFADFCHFLIGWAEKLYHDDDNFKLELKNAVYAVDSTTIDLCLSLFPWAKFRKNKGAVKLHTQLNLKTLLPKDIEITDGLCHDVNILDRIIFELNSIYVLDRGYVDFQRLYTIHTGKAYFVIRAKKNLRFKRIISNKVDKATGVQCDQIIKLAGTVVSKDYPERIRRVKYRDSQTNQVFVYLTNHFELAPEIIAELYKNRWKIELFFKWIKQHLKIKAFYGTSVNAVFTQIWIAISAYVLVAIVKKLLKLDHSLYTVLQILSVCLFEKTQLNQVFLKSNFNISDPTIDKQLILFDS</sequence>
<dbReference type="InterPro" id="IPR012337">
    <property type="entry name" value="RNaseH-like_sf"/>
</dbReference>
<keyword evidence="5" id="KW-0812">Transmembrane</keyword>
<dbReference type="OrthoDB" id="29496at2"/>
<dbReference type="Proteomes" id="UP000295008">
    <property type="component" value="Unassembled WGS sequence"/>
</dbReference>
<proteinExistence type="inferred from homology"/>
<evidence type="ECO:0000259" key="6">
    <source>
        <dbReference type="Pfam" id="PF01609"/>
    </source>
</evidence>
<dbReference type="InterPro" id="IPR047952">
    <property type="entry name" value="Transpos_IS4"/>
</dbReference>
<comment type="caution">
    <text evidence="8">The sequence shown here is derived from an EMBL/GenBank/DDBJ whole genome shotgun (WGS) entry which is preliminary data.</text>
</comment>
<dbReference type="PANTHER" id="PTHR33258:SF1">
    <property type="entry name" value="TRANSPOSASE INSL FOR INSERTION SEQUENCE ELEMENT IS186A-RELATED"/>
    <property type="match status" value="1"/>
</dbReference>
<dbReference type="AlphaFoldDB" id="A0A4R1QKY2"/>
<dbReference type="Pfam" id="PF01609">
    <property type="entry name" value="DDE_Tnp_1"/>
    <property type="match status" value="1"/>
</dbReference>
<keyword evidence="9" id="KW-1185">Reference proteome</keyword>
<dbReference type="InterPro" id="IPR025399">
    <property type="entry name" value="DUF4372"/>
</dbReference>
<dbReference type="EMBL" id="SLUN01000094">
    <property type="protein sequence ID" value="TCL53361.1"/>
    <property type="molecule type" value="Genomic_DNA"/>
</dbReference>
<dbReference type="PANTHER" id="PTHR33258">
    <property type="entry name" value="TRANSPOSASE INSL FOR INSERTION SEQUENCE ELEMENT IS186A-RELATED"/>
    <property type="match status" value="1"/>
</dbReference>
<feature type="domain" description="DUF4372" evidence="7">
    <location>
        <begin position="5"/>
        <end position="76"/>
    </location>
</feature>
<organism evidence="8 9">
    <name type="scientific">Hydrogenispora ethanolica</name>
    <dbReference type="NCBI Taxonomy" id="1082276"/>
    <lineage>
        <taxon>Bacteria</taxon>
        <taxon>Bacillati</taxon>
        <taxon>Bacillota</taxon>
        <taxon>Hydrogenispora</taxon>
    </lineage>
</organism>
<dbReference type="SUPFAM" id="SSF53098">
    <property type="entry name" value="Ribonuclease H-like"/>
    <property type="match status" value="1"/>
</dbReference>
<evidence type="ECO:0000256" key="4">
    <source>
        <dbReference type="ARBA" id="ARBA00023172"/>
    </source>
</evidence>
<evidence type="ECO:0000259" key="7">
    <source>
        <dbReference type="Pfam" id="PF14294"/>
    </source>
</evidence>
<protein>
    <submittedName>
        <fullName evidence="8">IS4 family transposase</fullName>
    </submittedName>
</protein>
<evidence type="ECO:0000256" key="3">
    <source>
        <dbReference type="ARBA" id="ARBA00023125"/>
    </source>
</evidence>
<dbReference type="GO" id="GO:0004803">
    <property type="term" value="F:transposase activity"/>
    <property type="evidence" value="ECO:0007669"/>
    <property type="project" value="InterPro"/>
</dbReference>
<dbReference type="GO" id="GO:0003677">
    <property type="term" value="F:DNA binding"/>
    <property type="evidence" value="ECO:0007669"/>
    <property type="project" value="UniProtKB-KW"/>
</dbReference>
<feature type="domain" description="Transposase IS4-like" evidence="6">
    <location>
        <begin position="124"/>
        <end position="334"/>
    </location>
</feature>